<gene>
    <name evidence="3" type="ORF">LCGC14_1970490</name>
</gene>
<dbReference type="PROSITE" id="PS51819">
    <property type="entry name" value="VOC"/>
    <property type="match status" value="1"/>
</dbReference>
<dbReference type="SUPFAM" id="SSF54593">
    <property type="entry name" value="Glyoxalase/Bleomycin resistance protein/Dihydroxybiphenyl dioxygenase"/>
    <property type="match status" value="1"/>
</dbReference>
<feature type="domain" description="VOC" evidence="2">
    <location>
        <begin position="7"/>
        <end position="153"/>
    </location>
</feature>
<reference evidence="3" key="1">
    <citation type="journal article" date="2015" name="Nature">
        <title>Complex archaea that bridge the gap between prokaryotes and eukaryotes.</title>
        <authorList>
            <person name="Spang A."/>
            <person name="Saw J.H."/>
            <person name="Jorgensen S.L."/>
            <person name="Zaremba-Niedzwiedzka K."/>
            <person name="Martijn J."/>
            <person name="Lind A.E."/>
            <person name="van Eijk R."/>
            <person name="Schleper C."/>
            <person name="Guy L."/>
            <person name="Ettema T.J."/>
        </authorList>
    </citation>
    <scope>NUCLEOTIDE SEQUENCE</scope>
</reference>
<evidence type="ECO:0000256" key="1">
    <source>
        <dbReference type="ARBA" id="ARBA00022723"/>
    </source>
</evidence>
<organism evidence="3">
    <name type="scientific">marine sediment metagenome</name>
    <dbReference type="NCBI Taxonomy" id="412755"/>
    <lineage>
        <taxon>unclassified sequences</taxon>
        <taxon>metagenomes</taxon>
        <taxon>ecological metagenomes</taxon>
    </lineage>
</organism>
<dbReference type="InterPro" id="IPR019883">
    <property type="entry name" value="Lactoylglutathione_lyase"/>
</dbReference>
<protein>
    <recommendedName>
        <fullName evidence="2">VOC domain-containing protein</fullName>
    </recommendedName>
</protein>
<evidence type="ECO:0000313" key="3">
    <source>
        <dbReference type="EMBL" id="KKL83862.1"/>
    </source>
</evidence>
<dbReference type="PANTHER" id="PTHR43048">
    <property type="entry name" value="METHYLMALONYL-COA EPIMERASE"/>
    <property type="match status" value="1"/>
</dbReference>
<evidence type="ECO:0000259" key="2">
    <source>
        <dbReference type="PROSITE" id="PS51819"/>
    </source>
</evidence>
<dbReference type="AlphaFoldDB" id="A0A0F9I8W6"/>
<dbReference type="GO" id="GO:0046491">
    <property type="term" value="P:L-methylmalonyl-CoA metabolic process"/>
    <property type="evidence" value="ECO:0007669"/>
    <property type="project" value="TreeGrafter"/>
</dbReference>
<dbReference type="InterPro" id="IPR029068">
    <property type="entry name" value="Glyas_Bleomycin-R_OHBP_Dase"/>
</dbReference>
<keyword evidence="1" id="KW-0479">Metal-binding</keyword>
<dbReference type="CDD" id="cd16361">
    <property type="entry name" value="VOC_ShValD_like"/>
    <property type="match status" value="1"/>
</dbReference>
<proteinExistence type="predicted"/>
<dbReference type="Gene3D" id="3.10.180.10">
    <property type="entry name" value="2,3-Dihydroxybiphenyl 1,2-Dioxygenase, domain 1"/>
    <property type="match status" value="1"/>
</dbReference>
<dbReference type="NCBIfam" id="TIGR03645">
    <property type="entry name" value="glyox_marine"/>
    <property type="match status" value="1"/>
</dbReference>
<dbReference type="PANTHER" id="PTHR43048:SF6">
    <property type="entry name" value="BLR8189 PROTEIN"/>
    <property type="match status" value="1"/>
</dbReference>
<sequence length="164" mass="19011">MNTYPRTFSHIGISVPDVEKAVEFYSNVMGWYQIMKPTVITEESDTPIGQMCIDVFGQGWGSFKIAHMSTGDKIGVEMFEFKNNESPKDFEYWKTSTFHFCVQDPDIEGLVKKIVEHGGKQRMPIREYYPGEKPYKMCYVEDPFGLIFEVYSHSYELTYSLGAY</sequence>
<dbReference type="GO" id="GO:0046872">
    <property type="term" value="F:metal ion binding"/>
    <property type="evidence" value="ECO:0007669"/>
    <property type="project" value="UniProtKB-KW"/>
</dbReference>
<dbReference type="InterPro" id="IPR051785">
    <property type="entry name" value="MMCE/EMCE_epimerase"/>
</dbReference>
<dbReference type="InterPro" id="IPR004360">
    <property type="entry name" value="Glyas_Fos-R_dOase_dom"/>
</dbReference>
<comment type="caution">
    <text evidence="3">The sequence shown here is derived from an EMBL/GenBank/DDBJ whole genome shotgun (WGS) entry which is preliminary data.</text>
</comment>
<dbReference type="EMBL" id="LAZR01021860">
    <property type="protein sequence ID" value="KKL83862.1"/>
    <property type="molecule type" value="Genomic_DNA"/>
</dbReference>
<dbReference type="GO" id="GO:0004493">
    <property type="term" value="F:methylmalonyl-CoA epimerase activity"/>
    <property type="evidence" value="ECO:0007669"/>
    <property type="project" value="TreeGrafter"/>
</dbReference>
<dbReference type="InterPro" id="IPR037523">
    <property type="entry name" value="VOC_core"/>
</dbReference>
<name>A0A0F9I8W6_9ZZZZ</name>
<accession>A0A0F9I8W6</accession>
<dbReference type="Pfam" id="PF00903">
    <property type="entry name" value="Glyoxalase"/>
    <property type="match status" value="1"/>
</dbReference>